<sequence length="57" mass="5982">MTSGSGMWRNLSNRLPVQGFDEVADQNTIIKANPAAGRSLTTGVFMMATCSAMSNSG</sequence>
<protein>
    <submittedName>
        <fullName evidence="1">Uncharacterized protein</fullName>
    </submittedName>
</protein>
<dbReference type="Proteomes" id="UP000446658">
    <property type="component" value="Unassembled WGS sequence"/>
</dbReference>
<name>A0A844G8V7_9NEIS</name>
<proteinExistence type="predicted"/>
<organism evidence="1 2">
    <name type="scientific">Paludibacterium denitrificans</name>
    <dbReference type="NCBI Taxonomy" id="2675226"/>
    <lineage>
        <taxon>Bacteria</taxon>
        <taxon>Pseudomonadati</taxon>
        <taxon>Pseudomonadota</taxon>
        <taxon>Betaproteobacteria</taxon>
        <taxon>Neisseriales</taxon>
        <taxon>Chromobacteriaceae</taxon>
        <taxon>Paludibacterium</taxon>
    </lineage>
</organism>
<dbReference type="EMBL" id="WLYX01000001">
    <property type="protein sequence ID" value="MTD32773.1"/>
    <property type="molecule type" value="Genomic_DNA"/>
</dbReference>
<evidence type="ECO:0000313" key="2">
    <source>
        <dbReference type="Proteomes" id="UP000446658"/>
    </source>
</evidence>
<gene>
    <name evidence="1" type="ORF">GKE73_04255</name>
</gene>
<reference evidence="1 2" key="1">
    <citation type="submission" date="2019-11" db="EMBL/GenBank/DDBJ databases">
        <title>Draft genome sequence of Paludibacterium sp. dN18-1.</title>
        <authorList>
            <person name="Im W.-T."/>
        </authorList>
    </citation>
    <scope>NUCLEOTIDE SEQUENCE [LARGE SCALE GENOMIC DNA]</scope>
    <source>
        <strain evidence="2">dN 18-1</strain>
    </source>
</reference>
<accession>A0A844G8V7</accession>
<dbReference type="AlphaFoldDB" id="A0A844G8V7"/>
<dbReference type="RefSeq" id="WP_230369337.1">
    <property type="nucleotide sequence ID" value="NZ_WLYX01000001.1"/>
</dbReference>
<keyword evidence="2" id="KW-1185">Reference proteome</keyword>
<comment type="caution">
    <text evidence="1">The sequence shown here is derived from an EMBL/GenBank/DDBJ whole genome shotgun (WGS) entry which is preliminary data.</text>
</comment>
<evidence type="ECO:0000313" key="1">
    <source>
        <dbReference type="EMBL" id="MTD32773.1"/>
    </source>
</evidence>